<dbReference type="Pfam" id="PF23598">
    <property type="entry name" value="LRR_14"/>
    <property type="match status" value="1"/>
</dbReference>
<proteinExistence type="predicted"/>
<dbReference type="InterPro" id="IPR055414">
    <property type="entry name" value="LRR_R13L4/SHOC2-like"/>
</dbReference>
<evidence type="ECO:0000313" key="4">
    <source>
        <dbReference type="Proteomes" id="UP000237105"/>
    </source>
</evidence>
<reference evidence="4" key="1">
    <citation type="submission" date="2016-06" db="EMBL/GenBank/DDBJ databases">
        <title>Parallel loss of symbiosis genes in relatives of nitrogen-fixing non-legume Parasponia.</title>
        <authorList>
            <person name="Van Velzen R."/>
            <person name="Holmer R."/>
            <person name="Bu F."/>
            <person name="Rutten L."/>
            <person name="Van Zeijl A."/>
            <person name="Liu W."/>
            <person name="Santuari L."/>
            <person name="Cao Q."/>
            <person name="Sharma T."/>
            <person name="Shen D."/>
            <person name="Roswanjaya Y."/>
            <person name="Wardhani T."/>
            <person name="Kalhor M.S."/>
            <person name="Jansen J."/>
            <person name="Van den Hoogen J."/>
            <person name="Gungor B."/>
            <person name="Hartog M."/>
            <person name="Hontelez J."/>
            <person name="Verver J."/>
            <person name="Yang W.-C."/>
            <person name="Schijlen E."/>
            <person name="Repin R."/>
            <person name="Schilthuizen M."/>
            <person name="Schranz E."/>
            <person name="Heidstra R."/>
            <person name="Miyata K."/>
            <person name="Fedorova E."/>
            <person name="Kohlen W."/>
            <person name="Bisseling T."/>
            <person name="Smit S."/>
            <person name="Geurts R."/>
        </authorList>
    </citation>
    <scope>NUCLEOTIDE SEQUENCE [LARGE SCALE GENOMIC DNA]</scope>
    <source>
        <strain evidence="4">cv. WU1-14</strain>
    </source>
</reference>
<dbReference type="SUPFAM" id="SSF52058">
    <property type="entry name" value="L domain-like"/>
    <property type="match status" value="1"/>
</dbReference>
<organism evidence="3 4">
    <name type="scientific">Parasponia andersonii</name>
    <name type="common">Sponia andersonii</name>
    <dbReference type="NCBI Taxonomy" id="3476"/>
    <lineage>
        <taxon>Eukaryota</taxon>
        <taxon>Viridiplantae</taxon>
        <taxon>Streptophyta</taxon>
        <taxon>Embryophyta</taxon>
        <taxon>Tracheophyta</taxon>
        <taxon>Spermatophyta</taxon>
        <taxon>Magnoliopsida</taxon>
        <taxon>eudicotyledons</taxon>
        <taxon>Gunneridae</taxon>
        <taxon>Pentapetalae</taxon>
        <taxon>rosids</taxon>
        <taxon>fabids</taxon>
        <taxon>Rosales</taxon>
        <taxon>Cannabaceae</taxon>
        <taxon>Parasponia</taxon>
    </lineage>
</organism>
<feature type="domain" description="Disease resistance R13L4/SHOC-2-like LRR" evidence="2">
    <location>
        <begin position="8"/>
        <end position="165"/>
    </location>
</feature>
<dbReference type="AlphaFoldDB" id="A0A2P5B939"/>
<keyword evidence="4" id="KW-1185">Reference proteome</keyword>
<protein>
    <submittedName>
        <fullName evidence="3">LRR domain containing protein</fullName>
    </submittedName>
</protein>
<dbReference type="PANTHER" id="PTHR47186:SF57">
    <property type="entry name" value="OS02G0478300 PROTEIN"/>
    <property type="match status" value="1"/>
</dbReference>
<dbReference type="OrthoDB" id="1746529at2759"/>
<dbReference type="PANTHER" id="PTHR47186">
    <property type="entry name" value="LEUCINE-RICH REPEAT-CONTAINING PROTEIN 57"/>
    <property type="match status" value="1"/>
</dbReference>
<dbReference type="Gene3D" id="3.80.10.10">
    <property type="entry name" value="Ribonuclease Inhibitor"/>
    <property type="match status" value="1"/>
</dbReference>
<evidence type="ECO:0000259" key="2">
    <source>
        <dbReference type="Pfam" id="PF23598"/>
    </source>
</evidence>
<sequence>MVEDYSARSVFVINIDDLICRSILGFTIEKFKLLKLLDFSIAPLDYIPREVGKLCFLKSLNLRNTKVKMLPKSIGKLHNLHLVNTHIHNLPIEINKLRNLRHLLVFHHDHATGYGYGAFRGLRTHEGIGHFVELQTLTNVEAYHHHGFSLVKELETMSQLRWLCI</sequence>
<evidence type="ECO:0000256" key="1">
    <source>
        <dbReference type="ARBA" id="ARBA00022737"/>
    </source>
</evidence>
<comment type="caution">
    <text evidence="3">The sequence shown here is derived from an EMBL/GenBank/DDBJ whole genome shotgun (WGS) entry which is preliminary data.</text>
</comment>
<dbReference type="InterPro" id="IPR032675">
    <property type="entry name" value="LRR_dom_sf"/>
</dbReference>
<dbReference type="Proteomes" id="UP000237105">
    <property type="component" value="Unassembled WGS sequence"/>
</dbReference>
<dbReference type="EMBL" id="JXTB01000334">
    <property type="protein sequence ID" value="PON45271.1"/>
    <property type="molecule type" value="Genomic_DNA"/>
</dbReference>
<keyword evidence="1" id="KW-0677">Repeat</keyword>
<accession>A0A2P5B939</accession>
<gene>
    <name evidence="3" type="ORF">PanWU01x14_259760</name>
</gene>
<name>A0A2P5B939_PARAD</name>
<evidence type="ECO:0000313" key="3">
    <source>
        <dbReference type="EMBL" id="PON45271.1"/>
    </source>
</evidence>